<feature type="transmembrane region" description="Helical" evidence="1">
    <location>
        <begin position="51"/>
        <end position="74"/>
    </location>
</feature>
<proteinExistence type="predicted"/>
<accession>X1B616</accession>
<dbReference type="PANTHER" id="PTHR23521:SF3">
    <property type="entry name" value="MFS TRANSPORTER"/>
    <property type="match status" value="1"/>
</dbReference>
<feature type="transmembrane region" description="Helical" evidence="1">
    <location>
        <begin position="169"/>
        <end position="190"/>
    </location>
</feature>
<dbReference type="InterPro" id="IPR011701">
    <property type="entry name" value="MFS"/>
</dbReference>
<evidence type="ECO:0000313" key="3">
    <source>
        <dbReference type="EMBL" id="GAG67446.1"/>
    </source>
</evidence>
<dbReference type="SUPFAM" id="SSF103473">
    <property type="entry name" value="MFS general substrate transporter"/>
    <property type="match status" value="1"/>
</dbReference>
<feature type="transmembrane region" description="Helical" evidence="1">
    <location>
        <begin position="95"/>
        <end position="117"/>
    </location>
</feature>
<comment type="caution">
    <text evidence="3">The sequence shown here is derived from an EMBL/GenBank/DDBJ whole genome shotgun (WGS) entry which is preliminary data.</text>
</comment>
<gene>
    <name evidence="3" type="ORF">S01H4_10736</name>
</gene>
<dbReference type="PANTHER" id="PTHR23521">
    <property type="entry name" value="TRANSPORTER MFS SUPERFAMILY"/>
    <property type="match status" value="1"/>
</dbReference>
<evidence type="ECO:0000256" key="1">
    <source>
        <dbReference type="SAM" id="Phobius"/>
    </source>
</evidence>
<dbReference type="Pfam" id="PF07690">
    <property type="entry name" value="MFS_1"/>
    <property type="match status" value="1"/>
</dbReference>
<keyword evidence="1" id="KW-1133">Transmembrane helix</keyword>
<dbReference type="PROSITE" id="PS50850">
    <property type="entry name" value="MFS"/>
    <property type="match status" value="1"/>
</dbReference>
<feature type="non-terminal residue" evidence="3">
    <location>
        <position position="1"/>
    </location>
</feature>
<feature type="domain" description="Major facilitator superfamily (MFS) profile" evidence="2">
    <location>
        <begin position="9"/>
        <end position="204"/>
    </location>
</feature>
<dbReference type="AlphaFoldDB" id="X1B616"/>
<keyword evidence="1" id="KW-0472">Membrane</keyword>
<dbReference type="InterPro" id="IPR020846">
    <property type="entry name" value="MFS_dom"/>
</dbReference>
<dbReference type="EMBL" id="BART01004177">
    <property type="protein sequence ID" value="GAG67446.1"/>
    <property type="molecule type" value="Genomic_DNA"/>
</dbReference>
<sequence length="204" mass="22365">FEGNLGKKSVKYANLAYFGHMWELYAFWVWIPVFLKESYNLSYPSGDATLFFSIGTFIVFISGALGNAFGGLLADRIGRTKFNIIMLIISGSSSLVIGFFFNNTILALIIAVIWGITVVPDSPQYSVMITELSDQDYIGTSLTVQTSVGFGITLISIRLLPSFVHTVSWSFGFTLLALGPLIGILSLILLRKEPDSTKIGQGKK</sequence>
<evidence type="ECO:0000259" key="2">
    <source>
        <dbReference type="PROSITE" id="PS50850"/>
    </source>
</evidence>
<feature type="transmembrane region" description="Helical" evidence="1">
    <location>
        <begin position="12"/>
        <end position="31"/>
    </location>
</feature>
<dbReference type="InterPro" id="IPR036259">
    <property type="entry name" value="MFS_trans_sf"/>
</dbReference>
<reference evidence="3" key="1">
    <citation type="journal article" date="2014" name="Front. Microbiol.">
        <title>High frequency of phylogenetically diverse reductive dehalogenase-homologous genes in deep subseafloor sedimentary metagenomes.</title>
        <authorList>
            <person name="Kawai M."/>
            <person name="Futagami T."/>
            <person name="Toyoda A."/>
            <person name="Takaki Y."/>
            <person name="Nishi S."/>
            <person name="Hori S."/>
            <person name="Arai W."/>
            <person name="Tsubouchi T."/>
            <person name="Morono Y."/>
            <person name="Uchiyama I."/>
            <person name="Ito T."/>
            <person name="Fujiyama A."/>
            <person name="Inagaki F."/>
            <person name="Takami H."/>
        </authorList>
    </citation>
    <scope>NUCLEOTIDE SEQUENCE</scope>
    <source>
        <strain evidence="3">Expedition CK06-06</strain>
    </source>
</reference>
<protein>
    <recommendedName>
        <fullName evidence="2">Major facilitator superfamily (MFS) profile domain-containing protein</fullName>
    </recommendedName>
</protein>
<dbReference type="GO" id="GO:0022857">
    <property type="term" value="F:transmembrane transporter activity"/>
    <property type="evidence" value="ECO:0007669"/>
    <property type="project" value="InterPro"/>
</dbReference>
<dbReference type="GO" id="GO:0005886">
    <property type="term" value="C:plasma membrane"/>
    <property type="evidence" value="ECO:0007669"/>
    <property type="project" value="TreeGrafter"/>
</dbReference>
<dbReference type="Gene3D" id="1.20.1250.20">
    <property type="entry name" value="MFS general substrate transporter like domains"/>
    <property type="match status" value="1"/>
</dbReference>
<name>X1B616_9ZZZZ</name>
<feature type="transmembrane region" description="Helical" evidence="1">
    <location>
        <begin position="137"/>
        <end position="157"/>
    </location>
</feature>
<keyword evidence="1" id="KW-0812">Transmembrane</keyword>
<organism evidence="3">
    <name type="scientific">marine sediment metagenome</name>
    <dbReference type="NCBI Taxonomy" id="412755"/>
    <lineage>
        <taxon>unclassified sequences</taxon>
        <taxon>metagenomes</taxon>
        <taxon>ecological metagenomes</taxon>
    </lineage>
</organism>